<dbReference type="InterPro" id="IPR036520">
    <property type="entry name" value="UPF0759_sf"/>
</dbReference>
<dbReference type="Pfam" id="PF01904">
    <property type="entry name" value="DUF72"/>
    <property type="match status" value="1"/>
</dbReference>
<dbReference type="Gene3D" id="3.20.20.410">
    <property type="entry name" value="Protein of unknown function UPF0759"/>
    <property type="match status" value="1"/>
</dbReference>
<dbReference type="RefSeq" id="WP_111333308.1">
    <property type="nucleotide sequence ID" value="NZ_CP030032.1"/>
</dbReference>
<gene>
    <name evidence="1" type="ORF">DN745_06960</name>
</gene>
<evidence type="ECO:0000313" key="1">
    <source>
        <dbReference type="EMBL" id="AWV89088.1"/>
    </source>
</evidence>
<dbReference type="AlphaFoldDB" id="A0A2Z4FK90"/>
<sequence>MTKLYYGCDELDRGWDHYFKRCNALQLDLETLDALPKTATLNRWRVESPKGFSFTLCADSKFVNALTRLSARGATELDAAAREAWQANVDRAHALAARAILIRTPANFRPGQISRDLLEKVVNELAAPIKPLVIWESDGLWQLRDTLEFANSIGLVYAHDPFIAYREEIPHTSGDAAWVLTERAGLRRKLDQFDMETMIDWADNYQRVFCFMRGRFKWEHARELKVALEYDAL</sequence>
<dbReference type="OrthoDB" id="9780310at2"/>
<protein>
    <submittedName>
        <fullName evidence="1">Uncharacterized protein</fullName>
    </submittedName>
</protein>
<dbReference type="KEGG" id="bsed:DN745_06960"/>
<dbReference type="InterPro" id="IPR002763">
    <property type="entry name" value="DUF72"/>
</dbReference>
<accession>A0A2Z4FK90</accession>
<evidence type="ECO:0000313" key="2">
    <source>
        <dbReference type="Proteomes" id="UP000249799"/>
    </source>
</evidence>
<organism evidence="1 2">
    <name type="scientific">Bradymonas sediminis</name>
    <dbReference type="NCBI Taxonomy" id="1548548"/>
    <lineage>
        <taxon>Bacteria</taxon>
        <taxon>Deltaproteobacteria</taxon>
        <taxon>Bradymonadales</taxon>
        <taxon>Bradymonadaceae</taxon>
        <taxon>Bradymonas</taxon>
    </lineage>
</organism>
<name>A0A2Z4FK90_9DELT</name>
<dbReference type="SUPFAM" id="SSF117396">
    <property type="entry name" value="TM1631-like"/>
    <property type="match status" value="1"/>
</dbReference>
<proteinExistence type="predicted"/>
<keyword evidence="2" id="KW-1185">Reference proteome</keyword>
<reference evidence="1 2" key="1">
    <citation type="submission" date="2018-06" db="EMBL/GenBank/DDBJ databases">
        <title>Lujinxingia sediminis gen. nov. sp. nov., a new facultative anaerobic member of the class Deltaproteobacteria, and proposal of Lujinxingaceae fam. nov.</title>
        <authorList>
            <person name="Guo L.-Y."/>
            <person name="Li C.-M."/>
            <person name="Wang S."/>
            <person name="Du Z.-J."/>
        </authorList>
    </citation>
    <scope>NUCLEOTIDE SEQUENCE [LARGE SCALE GENOMIC DNA]</scope>
    <source>
        <strain evidence="1 2">FA350</strain>
    </source>
</reference>
<dbReference type="EMBL" id="CP030032">
    <property type="protein sequence ID" value="AWV89088.1"/>
    <property type="molecule type" value="Genomic_DNA"/>
</dbReference>
<dbReference type="Proteomes" id="UP000249799">
    <property type="component" value="Chromosome"/>
</dbReference>